<dbReference type="Proteomes" id="UP001178507">
    <property type="component" value="Unassembled WGS sequence"/>
</dbReference>
<dbReference type="EMBL" id="CAUJNA010003305">
    <property type="protein sequence ID" value="CAJ1398600.1"/>
    <property type="molecule type" value="Genomic_DNA"/>
</dbReference>
<evidence type="ECO:0000313" key="4">
    <source>
        <dbReference type="Proteomes" id="UP001178507"/>
    </source>
</evidence>
<name>A0AA36N4N2_9DINO</name>
<sequence>MSLHVSLGSVERFRAHRARRQLPEPQLIQDRCAALAAAVRQKLAEGEEELQQQLQDQREQLQALQMQQQMRFKLALDCRVKAQEYSLSKRHNEQLMQLQQHSQARRAQLEQQATSLILEFQQRKLQEEFLVHQKEIHEQHQDAQHRQDSDSSQILPVPGGRLAMELKKLGAGRA</sequence>
<proteinExistence type="predicted"/>
<evidence type="ECO:0000256" key="2">
    <source>
        <dbReference type="SAM" id="MobiDB-lite"/>
    </source>
</evidence>
<evidence type="ECO:0000313" key="3">
    <source>
        <dbReference type="EMBL" id="CAJ1398600.1"/>
    </source>
</evidence>
<feature type="region of interest" description="Disordered" evidence="2">
    <location>
        <begin position="136"/>
        <end position="159"/>
    </location>
</feature>
<gene>
    <name evidence="3" type="ORF">EVOR1521_LOCUS22353</name>
</gene>
<evidence type="ECO:0000256" key="1">
    <source>
        <dbReference type="SAM" id="Coils"/>
    </source>
</evidence>
<organism evidence="3 4">
    <name type="scientific">Effrenium voratum</name>
    <dbReference type="NCBI Taxonomy" id="2562239"/>
    <lineage>
        <taxon>Eukaryota</taxon>
        <taxon>Sar</taxon>
        <taxon>Alveolata</taxon>
        <taxon>Dinophyceae</taxon>
        <taxon>Suessiales</taxon>
        <taxon>Symbiodiniaceae</taxon>
        <taxon>Effrenium</taxon>
    </lineage>
</organism>
<comment type="caution">
    <text evidence="3">The sequence shown here is derived from an EMBL/GenBank/DDBJ whole genome shotgun (WGS) entry which is preliminary data.</text>
</comment>
<accession>A0AA36N4N2</accession>
<protein>
    <submittedName>
        <fullName evidence="3">Uncharacterized protein</fullName>
    </submittedName>
</protein>
<keyword evidence="1" id="KW-0175">Coiled coil</keyword>
<feature type="compositionally biased region" description="Basic and acidic residues" evidence="2">
    <location>
        <begin position="136"/>
        <end position="149"/>
    </location>
</feature>
<reference evidence="3" key="1">
    <citation type="submission" date="2023-08" db="EMBL/GenBank/DDBJ databases">
        <authorList>
            <person name="Chen Y."/>
            <person name="Shah S."/>
            <person name="Dougan E. K."/>
            <person name="Thang M."/>
            <person name="Chan C."/>
        </authorList>
    </citation>
    <scope>NUCLEOTIDE SEQUENCE</scope>
</reference>
<feature type="coiled-coil region" evidence="1">
    <location>
        <begin position="36"/>
        <end position="112"/>
    </location>
</feature>
<keyword evidence="4" id="KW-1185">Reference proteome</keyword>
<dbReference type="AlphaFoldDB" id="A0AA36N4N2"/>